<feature type="transmembrane region" description="Helical" evidence="2">
    <location>
        <begin position="310"/>
        <end position="334"/>
    </location>
</feature>
<dbReference type="Proteomes" id="UP000604046">
    <property type="component" value="Unassembled WGS sequence"/>
</dbReference>
<proteinExistence type="predicted"/>
<organism evidence="3 4">
    <name type="scientific">Symbiodinium natans</name>
    <dbReference type="NCBI Taxonomy" id="878477"/>
    <lineage>
        <taxon>Eukaryota</taxon>
        <taxon>Sar</taxon>
        <taxon>Alveolata</taxon>
        <taxon>Dinophyceae</taxon>
        <taxon>Suessiales</taxon>
        <taxon>Symbiodiniaceae</taxon>
        <taxon>Symbiodinium</taxon>
    </lineage>
</organism>
<keyword evidence="4" id="KW-1185">Reference proteome</keyword>
<feature type="transmembrane region" description="Helical" evidence="2">
    <location>
        <begin position="488"/>
        <end position="511"/>
    </location>
</feature>
<keyword evidence="2" id="KW-1133">Transmembrane helix</keyword>
<feature type="transmembrane region" description="Helical" evidence="2">
    <location>
        <begin position="718"/>
        <end position="738"/>
    </location>
</feature>
<comment type="caution">
    <text evidence="3">The sequence shown here is derived from an EMBL/GenBank/DDBJ whole genome shotgun (WGS) entry which is preliminary data.</text>
</comment>
<name>A0A812I3S0_9DINO</name>
<feature type="transmembrane region" description="Helical" evidence="2">
    <location>
        <begin position="688"/>
        <end position="712"/>
    </location>
</feature>
<accession>A0A812I3S0</accession>
<gene>
    <name evidence="3" type="ORF">SNAT2548_LOCUS2819</name>
</gene>
<reference evidence="3" key="1">
    <citation type="submission" date="2021-02" db="EMBL/GenBank/DDBJ databases">
        <authorList>
            <person name="Dougan E. K."/>
            <person name="Rhodes N."/>
            <person name="Thang M."/>
            <person name="Chan C."/>
        </authorList>
    </citation>
    <scope>NUCLEOTIDE SEQUENCE</scope>
</reference>
<feature type="transmembrane region" description="Helical" evidence="2">
    <location>
        <begin position="652"/>
        <end position="676"/>
    </location>
</feature>
<feature type="transmembrane region" description="Helical" evidence="2">
    <location>
        <begin position="607"/>
        <end position="627"/>
    </location>
</feature>
<sequence>MAQQMTWVFEVSSPTMSADQRLSFSTNEEAFNELAWLLISPEEPSVAAAEKSMQDITRYIFMSLHLSRSLLGDHSTLDLLSSSAWPQQLPNWTSEVFAKAEALIEGQKPALEPSHEASALSLARRWQPCDPLRQACSTPINMDGGTGHKPMPRKRGYRDGALVMLLVRRLPMVLVVSAGLKRPAAPQEPQGTLESEPLWLHSDQGAGAESALMSSEWELDLSSGNADGSTRSSDGGDDGRSSVELRTEIEEELVHGVTLFASLSGWGKHWSKQSASSMYQAGQAYNLSFVTSQFRSFISHDWKTSGWLKFLALLWVFNSPAATFLTLSFSIFWGVLIGTGLVSDDVWCIFMPYLVYFIVLCFWQRLREWMKIPVVVFVDKLCIPQHDAALKAKGIEGLAAFLDRSQSLTILWSPRYFTRLWCIYELGSYLRHGKRPVHFVPVALPVVMLLMCIGGMLLMTPYELSFHNGGAKETLVRGSQGKIYWESFLRTVSVVAAVALMVLPCIFFLGIRVMHDLRKVPDQLQHFSVRSCECFCCSHHHRHPETGQDLPCDRVLVYKMLKKWYSDATGLGKDEAYLDRFDDLVRSHFMVTALQGARRAQMPLRHAIYLACTIGAPGLRNAVQGVVQEAYSSGFEDAWAVLLASCDFLSNYFFSMLGVFLFYVWLAFEFFSLGAFLMKVMSRLTATLLTSSLMFVAFGSIWFLTVMVNAILRENTQGPFQGLMRIFWLLLAICCVRLRRA</sequence>
<keyword evidence="2" id="KW-0472">Membrane</keyword>
<protein>
    <submittedName>
        <fullName evidence="3">Uncharacterized protein</fullName>
    </submittedName>
</protein>
<feature type="transmembrane region" description="Helical" evidence="2">
    <location>
        <begin position="346"/>
        <end position="363"/>
    </location>
</feature>
<dbReference type="EMBL" id="CAJNDS010000169">
    <property type="protein sequence ID" value="CAE6973412.1"/>
    <property type="molecule type" value="Genomic_DNA"/>
</dbReference>
<dbReference type="OrthoDB" id="10509491at2759"/>
<dbReference type="AlphaFoldDB" id="A0A812I3S0"/>
<feature type="transmembrane region" description="Helical" evidence="2">
    <location>
        <begin position="439"/>
        <end position="459"/>
    </location>
</feature>
<evidence type="ECO:0000256" key="2">
    <source>
        <dbReference type="SAM" id="Phobius"/>
    </source>
</evidence>
<evidence type="ECO:0000256" key="1">
    <source>
        <dbReference type="SAM" id="MobiDB-lite"/>
    </source>
</evidence>
<evidence type="ECO:0000313" key="4">
    <source>
        <dbReference type="Proteomes" id="UP000604046"/>
    </source>
</evidence>
<evidence type="ECO:0000313" key="3">
    <source>
        <dbReference type="EMBL" id="CAE6973412.1"/>
    </source>
</evidence>
<keyword evidence="2" id="KW-0812">Transmembrane</keyword>
<feature type="region of interest" description="Disordered" evidence="1">
    <location>
        <begin position="221"/>
        <end position="242"/>
    </location>
</feature>